<reference evidence="8 9" key="1">
    <citation type="submission" date="2018-12" db="EMBL/GenBank/DDBJ databases">
        <title>The complete genome of the methanogenic archaea of the candidate phylum Verstraetearchaeota, obtained from the metagenome of underground thermal water.</title>
        <authorList>
            <person name="Kadnikov V.V."/>
            <person name="Mardanov A.V."/>
            <person name="Beletsky A.V."/>
            <person name="Karnachuk O.V."/>
            <person name="Ravin N.V."/>
        </authorList>
    </citation>
    <scope>NUCLEOTIDE SEQUENCE [LARGE SCALE GENOMIC DNA]</scope>
    <source>
        <strain evidence="8">Ch88</strain>
    </source>
</reference>
<evidence type="ECO:0000256" key="1">
    <source>
        <dbReference type="ARBA" id="ARBA00004651"/>
    </source>
</evidence>
<keyword evidence="4 6" id="KW-1133">Transmembrane helix</keyword>
<feature type="transmembrane region" description="Helical" evidence="6">
    <location>
        <begin position="32"/>
        <end position="51"/>
    </location>
</feature>
<keyword evidence="5 6" id="KW-0472">Membrane</keyword>
<evidence type="ECO:0000256" key="4">
    <source>
        <dbReference type="ARBA" id="ARBA00022989"/>
    </source>
</evidence>
<comment type="caution">
    <text evidence="8">The sequence shown here is derived from an EMBL/GenBank/DDBJ whole genome shotgun (WGS) entry which is preliminary data.</text>
</comment>
<dbReference type="Pfam" id="PF13244">
    <property type="entry name" value="MbhD"/>
    <property type="match status" value="1"/>
</dbReference>
<proteinExistence type="predicted"/>
<dbReference type="InterPro" id="IPR025383">
    <property type="entry name" value="MrpA_C/MbhD"/>
</dbReference>
<protein>
    <submittedName>
        <fullName evidence="8">Energy-converting hydrogenase B, subunit D</fullName>
    </submittedName>
</protein>
<evidence type="ECO:0000313" key="9">
    <source>
        <dbReference type="Proteomes" id="UP000288215"/>
    </source>
</evidence>
<dbReference type="AlphaFoldDB" id="A0A3S3SR29"/>
<feature type="domain" description="MrpA C-terminal/MbhD" evidence="7">
    <location>
        <begin position="15"/>
        <end position="80"/>
    </location>
</feature>
<evidence type="ECO:0000256" key="2">
    <source>
        <dbReference type="ARBA" id="ARBA00022475"/>
    </source>
</evidence>
<keyword evidence="3 6" id="KW-0812">Transmembrane</keyword>
<organism evidence="8 9">
    <name type="scientific">Methanosuratincola subterraneus</name>
    <dbReference type="NCBI Taxonomy" id="2593994"/>
    <lineage>
        <taxon>Archaea</taxon>
        <taxon>Thermoproteota</taxon>
        <taxon>Methanosuratincolia</taxon>
        <taxon>Candidatus Methanomethylicales</taxon>
        <taxon>Candidatus Methanomethylicaceae</taxon>
        <taxon>Candidatus Methanosuratincola (ex Vanwonterghem et al. 2016)</taxon>
    </lineage>
</organism>
<feature type="transmembrane region" description="Helical" evidence="6">
    <location>
        <begin position="57"/>
        <end position="76"/>
    </location>
</feature>
<keyword evidence="2" id="KW-1003">Cell membrane</keyword>
<dbReference type="GO" id="GO:0005886">
    <property type="term" value="C:plasma membrane"/>
    <property type="evidence" value="ECO:0007669"/>
    <property type="project" value="UniProtKB-SubCell"/>
</dbReference>
<comment type="subcellular location">
    <subcellularLocation>
        <location evidence="1">Cell membrane</location>
        <topology evidence="1">Multi-pass membrane protein</topology>
    </subcellularLocation>
</comment>
<evidence type="ECO:0000259" key="7">
    <source>
        <dbReference type="Pfam" id="PF13244"/>
    </source>
</evidence>
<gene>
    <name evidence="8" type="ORF">Metus_0891</name>
</gene>
<evidence type="ECO:0000256" key="5">
    <source>
        <dbReference type="ARBA" id="ARBA00023136"/>
    </source>
</evidence>
<dbReference type="Proteomes" id="UP000288215">
    <property type="component" value="Unassembled WGS sequence"/>
</dbReference>
<evidence type="ECO:0000256" key="3">
    <source>
        <dbReference type="ARBA" id="ARBA00022692"/>
    </source>
</evidence>
<evidence type="ECO:0000256" key="6">
    <source>
        <dbReference type="SAM" id="Phobius"/>
    </source>
</evidence>
<sequence length="85" mass="9023">MIDAFMTVAYLMVIGVTIGAVAALLQKDLLRAAYISGAESIALAFLFHALLAPDLGLTQAIVGTVLMPGIIILAILKTRRHEESD</sequence>
<feature type="transmembrane region" description="Helical" evidence="6">
    <location>
        <begin position="6"/>
        <end position="25"/>
    </location>
</feature>
<name>A0A3S3SR29_METS7</name>
<accession>A0A3S3SR29</accession>
<evidence type="ECO:0000313" key="8">
    <source>
        <dbReference type="EMBL" id="RWX72917.1"/>
    </source>
</evidence>
<dbReference type="EMBL" id="RXGA01000003">
    <property type="protein sequence ID" value="RWX72917.1"/>
    <property type="molecule type" value="Genomic_DNA"/>
</dbReference>